<feature type="domain" description="AAA+ ATPase" evidence="15">
    <location>
        <begin position="1923"/>
        <end position="2059"/>
    </location>
</feature>
<keyword evidence="17" id="KW-1185">Reference proteome</keyword>
<dbReference type="Pfam" id="PF12781">
    <property type="entry name" value="AAA_9"/>
    <property type="match status" value="1"/>
</dbReference>
<gene>
    <name evidence="16" type="ORF">E5288_WYG012157</name>
</gene>
<dbReference type="Gene3D" id="3.20.180.20">
    <property type="entry name" value="Dynein heavy chain, N-terminal domain 2"/>
    <property type="match status" value="1"/>
</dbReference>
<dbReference type="Gene3D" id="6.10.140.1060">
    <property type="match status" value="1"/>
</dbReference>
<keyword evidence="7" id="KW-0067">ATP-binding</keyword>
<keyword evidence="5" id="KW-0677">Repeat</keyword>
<dbReference type="FunFam" id="1.10.472.130:FF:000009">
    <property type="entry name" value="Dynein heavy chain 5, axonemal"/>
    <property type="match status" value="1"/>
</dbReference>
<feature type="coiled-coil region" evidence="14">
    <location>
        <begin position="3378"/>
        <end position="3433"/>
    </location>
</feature>
<dbReference type="Pfam" id="PF17857">
    <property type="entry name" value="AAA_lid_1"/>
    <property type="match status" value="1"/>
</dbReference>
<dbReference type="Gene3D" id="3.40.50.300">
    <property type="entry name" value="P-loop containing nucleotide triphosphate hydrolases"/>
    <property type="match status" value="5"/>
</dbReference>
<dbReference type="InterPro" id="IPR004273">
    <property type="entry name" value="Dynein_heavy_D6_P-loop"/>
</dbReference>
<evidence type="ECO:0000256" key="4">
    <source>
        <dbReference type="ARBA" id="ARBA00022701"/>
    </source>
</evidence>
<keyword evidence="8" id="KW-0243">Dynein</keyword>
<evidence type="ECO:0000313" key="16">
    <source>
        <dbReference type="EMBL" id="MXQ84064.1"/>
    </source>
</evidence>
<dbReference type="GO" id="GO:0008569">
    <property type="term" value="F:minus-end-directed microtubule motor activity"/>
    <property type="evidence" value="ECO:0007669"/>
    <property type="project" value="InterPro"/>
</dbReference>
<comment type="similarity">
    <text evidence="2">Belongs to the dynein heavy chain family.</text>
</comment>
<keyword evidence="3" id="KW-0963">Cytoplasm</keyword>
<dbReference type="PANTHER" id="PTHR46532:SF13">
    <property type="entry name" value="CYTOPLASMIC DYNEIN 1 HEAVY CHAIN 1"/>
    <property type="match status" value="1"/>
</dbReference>
<dbReference type="GO" id="GO:0005874">
    <property type="term" value="C:microtubule"/>
    <property type="evidence" value="ECO:0007669"/>
    <property type="project" value="UniProtKB-KW"/>
</dbReference>
<dbReference type="FunFam" id="3.40.50.300:FF:000543">
    <property type="entry name" value="Dynein axonemal heavy chain 5"/>
    <property type="match status" value="1"/>
</dbReference>
<sequence length="4565" mass="522292">MDKPQRLKEEKEAKRARLDGRHDYLFGIVASCVDLNKTEVEDAILEGNQIERIDQLFAAGGLRHLMFYYQDVEVVETGQLGSPGEVNSVSGKMKKPKVFVTEGKDVALTGVCVFFIRTNPARAITPENIHREVSFNMLDTADGGLLNSMRRLLSDIFIPALRATSHGWSELEGLPEASSLRQEFLGSLEGFVSILASAQESLKEKVNLQKCDIFELKTLKEPIDFLTLANNPETMEKIEGCMKVWIKQTEQVLAENNQLRKEADDLGPRAELEYWKKRLSKFNYLLDQLKSPDVKAALAVLAAAKSKLLKTWRETDIRITDAANEAKDNVKYLYTLEKCCDPLYSSDPISMIDAIPTLVNAIKMIYSISHYYNTSEKITSLFVKVTNQMISACKAYITNNGTASIWSQPQDVVVEKILSAIKLKQEYQHCFHKTKQKLKQNPSEKQFEFSEMYIFGKFETFHRRLAKIMDIFTTFKIYSVLQDSKIEGLENMITKYQGIVATIKKKEYNFLDQRKMEFEQDYEEFCKQINDLHKELQKFMDATFEKIQNTNQALSMLKRFERLNIPNLGIDDKYQRILENYGADIDMISKLYTKQKNDPPLARDQPPIAGKILWARQLFHRIQQPMQLFQKHPSVLRTAEAKPVIRSYNRVAKVLLKFEVLYHRAWLQQTEEIHVGLEASLLVKAPGTGELFVNFDPQILTLFRETECMSQMGLQVSPFAAALFQKRDTYKKNFSNMKMMLAEYQRVKSKMPPIIEQLMVPHLAKVDEALQPGLAALTWTSLNIEMYLKNAFAKIRDLELLLDRVNDLIEFRIDAVLEEMSSTPLCQLPGEEPLTCEEFLQMTKDLCVNGAQILHFKSSLVEEAVNELINMLLDVEVPSKEEREKVFNVNSDDWKNESSAKREEENSDALTSSLNAGAGLLPLMTISRKKKEIEVLEEGARELLSHFNHQNTDALLKVTRNTLEAVRRRVQFCNVTSFRDSNSASKVKQNGLPIFRASVTLAIPNISMAPALEDIQQTLNKAVEFIVTVSKGVRQWSGEPVSKKKMQERKLTALQHNEDSDSDTEMGENEPQDTLEIASVNLPIPVQTRNYYKNVSDNKEIVKLVSVLSTIINSTKKVCQEDLQPGYFALQHRPVEYLLNNINSWMLKDLDSGISIHIQGSLMICNSFSKPSSICENVHMLLQCILGVYVSISSHARRLVVVGTHSSRLTFLHFNEWEVSTLIKPEESYTLLNKYGLLIAKEEMDKVDALRYSWEKLLARASEVQNELVSLQPGFRKELIGTVEVFLQDCHQFYQDYDVNGPMASGLKPQEASDRLIMFQNQFDNIYRKYITYTGGEELFGLPVTQYPKLLEIKKQLNLLQKIYTLYNSVIDTVNSYHDILWSEVNIEKINGELLEFQNRCRKLPRALKDWQAFLDLKKTIDDFSECCPLLEHMASKAMMERHWERITAVTGHSLDVGNETFKLRNIMEAPLLKYKEEIEDICISAVKERDIEQKLKQVINEWDNKTFTFGSFKTRGELLLRGDSTSEIIANMEDSLMLLGSLLSNRYNMPFKAQIQQWVQHLSNSADIIESWMMVQNLWIYLEAVFVGGDIAKQLPKEAKRFSNIDKSWVKIMTRAHEMPSVVQCCVGDETMGQLLPHLLDQLEICQKSLTGYLEKKRLCFPRFFFVSDPALLEILGQASDPHTIQAHLLNVFDNIKTVKFHEKIYDRILSISSREGETVELHKPVMAEGNVEVWLNSLLEESQASLHLVIRQAAANIQETGFQLIEFLSSFPAQVGLLGIQMIWTRDSEEALRNAKFDKKIMQKTNQSFLELLTTLIDMTTKDLSSVERVKYETLITIHVHQRDIFDDLCHMHIKSPSDFEWLKQCRFYFNEDSDKMMVHITDVPFIYQNEFLGCTDRLVITPLTDRCYITLAQALGMSMGGAPAGPAGTGKTETTKDMGRCLGKYVVVFNCSDQMDFRGLGRIFKGLAQSGSWGCFDEFNRIDLPVLSVAAQQISIILTCKKERKKSFIFTDGDNVTMNPEFGLFLTMNPGYAGRQELPENLKINFRSVAMMVPDRQIIIRVKLASCGFIDNIVLARKFFTLYKLCEEQLSKQVHYDFGLRNILSVLRTLGAAKRASPTDTESTIVMRVLRDMNLSKLIDEDEPLFLSLIEDLFPNILLDKAGYPELEMAISRQVEEAGLINHPPWKLKVIQLFETQTVRHGMMTLGPSGAGKTTCIHTLMRALTDCGKPHREMRMNPKAITAPQMFGRLDVATNDWTDGIFSTLWRKTLRAKKGEHIWIVLDGPVDAIWIENLNSVLDDNKTLTLANGDRIPMAPNCKIVFEPHNIDNASPATVSRNGMVFMSSSILDWSPILEGFLKKRLPQEAEILRQLYTKSFPDLYRFSIQNLEHQMEMLETFVVLQSINMLQGLIPPKEQGGEVTAEHLGRLYVFSLMWSVGAVLEPDGRRRVEQWLRSREMLALDLPPLEGPNDSMFDYYVGSDGKWMHWNTCTEEYVYPSNTTPEYGSILVPNVDNVRTDFLIKTIAKQGKAVLLIGEQGTAKTVIIKGFMSKYDPESHVIKSLNFSSATTPLMFQRTIESYVDKRMGTTYGPPAGKKMTIFIDDVNMPVINEWGDQVTNEIVRQLLEQNGFYNLEKPGEFTSIVDIQFLAAMIHPGGGRNDIPQRLKRQFSIFNCTLPSDASVDKIFGVIGVGYYCTQRGFSEEVRDWVTKLVPLTRRLWQMTKIKMLPTPAKFHYVFNLRDLSRIWQGMLNTTPEVIKEPDELLRLWKHECKRVIADRFTASDDVTWFDKTLVSLVEEEFGEEKKLLVDCGTDTYFVDFLRDAPEATGETSEEADAEMPKIYEPVESFDHLKERLNMFLQLYNESIRGAGTDLVFFADAMVHLVKISRVIRTPRGNALLVGVGGSGKQSLTRLASFIAGYTSFQITLTRSYNTSNLMEDLKTLYRTAGRQGKGITFIFTDNEIKDESFLEYMNNVLSSGEVSNLFARDEIDEINSDLISVMKKEYPRRPPTNENLYDYFMSRVRQNLHIVLCFSPVGEKFRNRALKFPALISGCTIDWFSRWPKDALVAVSEHFLSAYDIDCSLETKKEVVQCMGSFQDGVAEKCVDYFQRFRRSTHVTPKSYLSFIQGYKFIYGEKHVEVQTLANRMNTGLEKLKEASESVAALSRELEVKEKELQVANDKADMVLKEVTMKAQAAEKVKAEVQKVKDKAQAIVDSISKDKAIAEEKLEAAKPALEEAEAALQTIKPSDIATVRTLGRPPHLIMRIMDCVLLLFQRKVNAVKIDLEKSCTVPSWQESLKLMTAGNFLQNLQQFPKDTINEEVIEFLNPYFEMADYNIETAKRVCGNVAGLCSWTKAMASFFSINREVLPLKANLVVQENRYMLAMQDLQKAQAELDDKQAELDVVQAEYEQAMTEKQTLLEDAERCRHKMQAASALIGGLAGEKERWTEQSKEFAAQTKRLVGDVLLATAFLSYSGPFNQEFRNLLLNDWQKEMKAREIPFGDNLNLNEMLIDAPTISEWNLQGLPNDDLSVQNGIIVTKASRYPLLIDPQTQGKIWIKNKENQNELQITSLNHKYFRNHLEDSLSLGRPLLIEDVGEELDPALDNVLERNFIKTGSTFKVKVGDKEIDVMDGFRLYITTKLPNPAYTPEISARTSIIDFTVTMKGLEDQLLGRVILTEKQELEKERTHLMEDVTANKRKMKELEDNLLYRLTSTQGSLVEDESLILVLSKTKKTAEEVTQKLEISAETEIQINSAREEYRPVATRGSILYFLITEMRLVNEMYQTSLRQFLGLFDLSLARSVKSPITSKRIANIIEHMTYEVFKYTARGLYEEHKFLFTLLLTLKIDIQRNRVKHEEFLTLIKGGASLDLKACPPKPSKWILDMTWLNLVELSKLRQFSDVLDQISRNEKMWKIWFDKENPEEEPLPNAYDKSLDCFRRLLLIRSWCPDRTIAQARKYIMDSMGQKYAEAVILDLERTWEESDPRTPLICLLSMGSDPTDSIIALGKRLKIETRYVSMGQGQEIHARKLLQQTMANGGWALLQNCHLGLDFMDELMDIIIETEFVHDSFRLWMTTEVHKQFPITLLQMSIKFANEPPQGLRAGLKRTYGGVSQDLLDVSAVAQWKPMLYAVAFLHSAVQERRKFGPLGWNIPYEFNQADFNATVQFIQNHLDDMDLKKGVSWTTVRYMIGEIQYGGRVTDDYDKRLLNTLAKVWFSENMFGPDFSFYQGYNIPKCSTVDNYLQYIQSLPTYDSPEVFGLHPNADITYQSKLAKDVLDTILGIQPKDSSGGGDETRETVVARLADDMLEKLPPDYGPFEVIPHVNSGRTLQAVNAINLLVVRRPVFSFLFPSSENIKMPSKRQKLQKINVCRIKNKWRKASTFASWVSSTLGFWFTELIERNCQFTSWVFNDRPHCFWMTGFFNPQGFLTAMRQEITRANKGWALDNMVLCNEVTKWMKDDISAPPTEGVYVYGLYLEGAGWDRRNMKLIESKPKVLFELMPVVRIYAENNAVRDPRLYSCPIYKKPVRTDLNYIAAVDLRTAQAPEHWVLRGVALLCDVK</sequence>
<dbReference type="Pfam" id="PF17852">
    <property type="entry name" value="Dynein_AAA_lid"/>
    <property type="match status" value="1"/>
</dbReference>
<dbReference type="Pfam" id="PF12775">
    <property type="entry name" value="AAA_7"/>
    <property type="match status" value="1"/>
</dbReference>
<keyword evidence="6" id="KW-0547">Nucleotide-binding</keyword>
<dbReference type="GO" id="GO:0097729">
    <property type="term" value="C:9+2 motile cilium"/>
    <property type="evidence" value="ECO:0007669"/>
    <property type="project" value="UniProtKB-ARBA"/>
</dbReference>
<feature type="coiled-coil region" evidence="14">
    <location>
        <begin position="3158"/>
        <end position="3192"/>
    </location>
</feature>
<evidence type="ECO:0000256" key="13">
    <source>
        <dbReference type="ARBA" id="ARBA00023273"/>
    </source>
</evidence>
<evidence type="ECO:0000256" key="7">
    <source>
        <dbReference type="ARBA" id="ARBA00022840"/>
    </source>
</evidence>
<evidence type="ECO:0000256" key="6">
    <source>
        <dbReference type="ARBA" id="ARBA00022741"/>
    </source>
</evidence>
<dbReference type="Gene3D" id="1.20.920.30">
    <property type="match status" value="1"/>
</dbReference>
<evidence type="ECO:0000256" key="2">
    <source>
        <dbReference type="ARBA" id="ARBA00008887"/>
    </source>
</evidence>
<evidence type="ECO:0000256" key="9">
    <source>
        <dbReference type="ARBA" id="ARBA00023054"/>
    </source>
</evidence>
<evidence type="ECO:0000256" key="8">
    <source>
        <dbReference type="ARBA" id="ARBA00023017"/>
    </source>
</evidence>
<comment type="caution">
    <text evidence="16">The sequence shown here is derived from an EMBL/GenBank/DDBJ whole genome shotgun (WGS) entry which is preliminary data.</text>
</comment>
<dbReference type="FunFam" id="1.20.920.30:FF:000004">
    <property type="entry name" value="Dynein axonemal heavy chain 5"/>
    <property type="match status" value="1"/>
</dbReference>
<dbReference type="FunFam" id="3.40.50.300:FF:001221">
    <property type="entry name" value="Axonemal dynein heavy chain 8"/>
    <property type="match status" value="1"/>
</dbReference>
<dbReference type="SUPFAM" id="SSF52540">
    <property type="entry name" value="P-loop containing nucleoside triphosphate hydrolases"/>
    <property type="match status" value="4"/>
</dbReference>
<dbReference type="Gene3D" id="1.20.58.1120">
    <property type="match status" value="1"/>
</dbReference>
<dbReference type="FunFam" id="1.10.8.720:FF:000004">
    <property type="entry name" value="Dynein heavy chain 5, axonemal"/>
    <property type="match status" value="1"/>
</dbReference>
<dbReference type="Pfam" id="PF08385">
    <property type="entry name" value="DHC_N1"/>
    <property type="match status" value="1"/>
</dbReference>
<dbReference type="GO" id="GO:0045505">
    <property type="term" value="F:dynein intermediate chain binding"/>
    <property type="evidence" value="ECO:0007669"/>
    <property type="project" value="InterPro"/>
</dbReference>
<comment type="subcellular location">
    <subcellularLocation>
        <location evidence="1">Cytoplasm</location>
        <location evidence="1">Cytoskeleton</location>
        <location evidence="1">Cilium axoneme</location>
    </subcellularLocation>
</comment>
<dbReference type="Pfam" id="PF12774">
    <property type="entry name" value="AAA_6"/>
    <property type="match status" value="1"/>
</dbReference>
<dbReference type="SMART" id="SM00382">
    <property type="entry name" value="AAA"/>
    <property type="match status" value="3"/>
</dbReference>
<dbReference type="Gene3D" id="1.10.8.710">
    <property type="match status" value="1"/>
</dbReference>
<dbReference type="GO" id="GO:0051959">
    <property type="term" value="F:dynein light intermediate chain binding"/>
    <property type="evidence" value="ECO:0007669"/>
    <property type="project" value="InterPro"/>
</dbReference>
<organism evidence="16 17">
    <name type="scientific">Bos mutus</name>
    <name type="common">wild yak</name>
    <dbReference type="NCBI Taxonomy" id="72004"/>
    <lineage>
        <taxon>Eukaryota</taxon>
        <taxon>Metazoa</taxon>
        <taxon>Chordata</taxon>
        <taxon>Craniata</taxon>
        <taxon>Vertebrata</taxon>
        <taxon>Euteleostomi</taxon>
        <taxon>Mammalia</taxon>
        <taxon>Eutheria</taxon>
        <taxon>Laurasiatheria</taxon>
        <taxon>Artiodactyla</taxon>
        <taxon>Ruminantia</taxon>
        <taxon>Pecora</taxon>
        <taxon>Bovidae</taxon>
        <taxon>Bovinae</taxon>
        <taxon>Bos</taxon>
    </lineage>
</organism>
<dbReference type="Pfam" id="PF03028">
    <property type="entry name" value="Dynein_heavy"/>
    <property type="match status" value="1"/>
</dbReference>
<dbReference type="Gene3D" id="1.10.8.720">
    <property type="entry name" value="Region D6 of dynein motor"/>
    <property type="match status" value="1"/>
</dbReference>
<dbReference type="InterPro" id="IPR042219">
    <property type="entry name" value="AAA_lid_11_sf"/>
</dbReference>
<dbReference type="Gene3D" id="1.20.140.100">
    <property type="entry name" value="Dynein heavy chain, N-terminal domain 2"/>
    <property type="match status" value="1"/>
</dbReference>
<dbReference type="EMBL" id="VBQZ03000019">
    <property type="protein sequence ID" value="MXQ84064.1"/>
    <property type="molecule type" value="Genomic_DNA"/>
</dbReference>
<evidence type="ECO:0000259" key="15">
    <source>
        <dbReference type="SMART" id="SM00382"/>
    </source>
</evidence>
<evidence type="ECO:0000256" key="5">
    <source>
        <dbReference type="ARBA" id="ARBA00022737"/>
    </source>
</evidence>
<dbReference type="Gene3D" id="1.10.8.1220">
    <property type="match status" value="1"/>
</dbReference>
<dbReference type="Gene3D" id="3.10.490.20">
    <property type="match status" value="1"/>
</dbReference>
<accession>A0A6B0R8B0</accession>
<dbReference type="FunFam" id="1.10.287.2620:FF:000003">
    <property type="entry name" value="Dynein, axonemal, heavy chain 5"/>
    <property type="match status" value="1"/>
</dbReference>
<dbReference type="Pfam" id="PF18198">
    <property type="entry name" value="AAA_lid_11"/>
    <property type="match status" value="1"/>
</dbReference>
<feature type="coiled-coil region" evidence="14">
    <location>
        <begin position="3684"/>
        <end position="3711"/>
    </location>
</feature>
<proteinExistence type="inferred from homology"/>
<dbReference type="InterPro" id="IPR027417">
    <property type="entry name" value="P-loop_NTPase"/>
</dbReference>
<dbReference type="InterPro" id="IPR013594">
    <property type="entry name" value="Dynein_heavy_tail"/>
</dbReference>
<feature type="domain" description="AAA+ ATPase" evidence="15">
    <location>
        <begin position="2202"/>
        <end position="2357"/>
    </location>
</feature>
<feature type="domain" description="AAA+ ATPase" evidence="15">
    <location>
        <begin position="2530"/>
        <end position="2678"/>
    </location>
</feature>
<dbReference type="FunFam" id="3.20.180.20:FF:000001">
    <property type="entry name" value="Dynein axonemal heavy chain 5"/>
    <property type="match status" value="1"/>
</dbReference>
<dbReference type="FunFam" id="3.40.50.300:FF:002141">
    <property type="entry name" value="Dynein heavy chain"/>
    <property type="match status" value="1"/>
</dbReference>
<dbReference type="Pfam" id="PF12780">
    <property type="entry name" value="AAA_8"/>
    <property type="match status" value="1"/>
</dbReference>
<dbReference type="GO" id="GO:0005858">
    <property type="term" value="C:axonemal dynein complex"/>
    <property type="evidence" value="ECO:0007669"/>
    <property type="project" value="TreeGrafter"/>
</dbReference>
<dbReference type="GO" id="GO:0007018">
    <property type="term" value="P:microtubule-based movement"/>
    <property type="evidence" value="ECO:0007669"/>
    <property type="project" value="InterPro"/>
</dbReference>
<keyword evidence="9 14" id="KW-0175">Coiled coil</keyword>
<keyword evidence="4" id="KW-0493">Microtubule</keyword>
<dbReference type="InterPro" id="IPR026983">
    <property type="entry name" value="DHC"/>
</dbReference>
<protein>
    <recommendedName>
        <fullName evidence="15">AAA+ ATPase domain-containing protein</fullName>
    </recommendedName>
</protein>
<keyword evidence="11" id="KW-0505">Motor protein</keyword>
<dbReference type="FunFam" id="3.40.50.300:FF:000044">
    <property type="entry name" value="Dynein heavy chain 5, axonemal"/>
    <property type="match status" value="1"/>
</dbReference>
<dbReference type="FunFam" id="1.20.140.100:FF:000003">
    <property type="entry name" value="Dynein, axonemal, heavy chain 5"/>
    <property type="match status" value="1"/>
</dbReference>
<keyword evidence="10" id="KW-0969">Cilium</keyword>
<dbReference type="InterPro" id="IPR041466">
    <property type="entry name" value="Dynein_AAA5_ext"/>
</dbReference>
<dbReference type="InterPro" id="IPR024317">
    <property type="entry name" value="Dynein_heavy_chain_D4_dom"/>
</dbReference>
<dbReference type="InterPro" id="IPR042228">
    <property type="entry name" value="Dynein_linker_3"/>
</dbReference>
<dbReference type="FunFam" id="1.10.8.710:FF:000003">
    <property type="entry name" value="Dynein axonemal heavy chain 5"/>
    <property type="match status" value="1"/>
</dbReference>
<evidence type="ECO:0000256" key="10">
    <source>
        <dbReference type="ARBA" id="ARBA00023069"/>
    </source>
</evidence>
<dbReference type="Gene3D" id="1.10.287.2620">
    <property type="match status" value="1"/>
</dbReference>
<dbReference type="FunFam" id="1.20.58.1120:FF:000004">
    <property type="entry name" value="Dynein axonemal heavy chain 5"/>
    <property type="match status" value="1"/>
</dbReference>
<dbReference type="InterPro" id="IPR035706">
    <property type="entry name" value="AAA_9"/>
</dbReference>
<name>A0A6B0R8B0_9CETA</name>
<dbReference type="Pfam" id="PF12777">
    <property type="entry name" value="MT"/>
    <property type="match status" value="1"/>
</dbReference>
<evidence type="ECO:0000256" key="1">
    <source>
        <dbReference type="ARBA" id="ARBA00004430"/>
    </source>
</evidence>
<dbReference type="InterPro" id="IPR035699">
    <property type="entry name" value="AAA_6"/>
</dbReference>
<dbReference type="Pfam" id="PF18199">
    <property type="entry name" value="Dynein_C"/>
    <property type="match status" value="1"/>
</dbReference>
<dbReference type="InterPro" id="IPR043160">
    <property type="entry name" value="Dynein_C_barrel"/>
</dbReference>
<dbReference type="GO" id="GO:0005524">
    <property type="term" value="F:ATP binding"/>
    <property type="evidence" value="ECO:0007669"/>
    <property type="project" value="UniProtKB-KW"/>
</dbReference>
<dbReference type="InterPro" id="IPR003593">
    <property type="entry name" value="AAA+_ATPase"/>
</dbReference>
<dbReference type="InterPro" id="IPR042222">
    <property type="entry name" value="Dynein_2_N"/>
</dbReference>
<dbReference type="InterPro" id="IPR043157">
    <property type="entry name" value="Dynein_AAA1S"/>
</dbReference>
<dbReference type="InterPro" id="IPR013602">
    <property type="entry name" value="Dynein_heavy_linker"/>
</dbReference>
<dbReference type="Gene3D" id="1.10.472.130">
    <property type="match status" value="1"/>
</dbReference>
<keyword evidence="12" id="KW-0206">Cytoskeleton</keyword>
<reference evidence="16" key="1">
    <citation type="submission" date="2019-10" db="EMBL/GenBank/DDBJ databases">
        <title>The sequence and de novo assembly of the wild yak genome.</title>
        <authorList>
            <person name="Liu Y."/>
        </authorList>
    </citation>
    <scope>NUCLEOTIDE SEQUENCE [LARGE SCALE GENOMIC DNA]</scope>
    <source>
        <strain evidence="16">WY2019</strain>
    </source>
</reference>
<dbReference type="PANTHER" id="PTHR46532">
    <property type="entry name" value="MALE FERTILITY FACTOR KL5"/>
    <property type="match status" value="1"/>
</dbReference>
<dbReference type="Gene3D" id="1.20.1270.280">
    <property type="match status" value="1"/>
</dbReference>
<evidence type="ECO:0000313" key="17">
    <source>
        <dbReference type="Proteomes" id="UP000322234"/>
    </source>
</evidence>
<dbReference type="FunFam" id="3.40.50.300:FF:000320">
    <property type="entry name" value="Dynein, axonemal, heavy chain 5"/>
    <property type="match status" value="1"/>
</dbReference>
<dbReference type="FunFam" id="1.10.8.1220:FF:000001">
    <property type="entry name" value="Dynein axonemal heavy chain 5"/>
    <property type="match status" value="1"/>
</dbReference>
<dbReference type="FunFam" id="3.40.50.300:FF:000049">
    <property type="entry name" value="Dynein, axonemal, heavy chain 5"/>
    <property type="match status" value="1"/>
</dbReference>
<dbReference type="FunFam" id="3.10.490.20:FF:000003">
    <property type="entry name" value="Dynein heavy chain 5, axonemal"/>
    <property type="match status" value="1"/>
</dbReference>
<evidence type="ECO:0000256" key="12">
    <source>
        <dbReference type="ARBA" id="ARBA00023212"/>
    </source>
</evidence>
<dbReference type="Proteomes" id="UP000322234">
    <property type="component" value="Unassembled WGS sequence"/>
</dbReference>
<dbReference type="InterPro" id="IPR041658">
    <property type="entry name" value="AAA_lid_11"/>
</dbReference>
<evidence type="ECO:0000256" key="11">
    <source>
        <dbReference type="ARBA" id="ARBA00023175"/>
    </source>
</evidence>
<evidence type="ECO:0000256" key="3">
    <source>
        <dbReference type="ARBA" id="ARBA00022490"/>
    </source>
</evidence>
<keyword evidence="13" id="KW-0966">Cell projection</keyword>
<dbReference type="InterPro" id="IPR041228">
    <property type="entry name" value="Dynein_C"/>
</dbReference>
<dbReference type="Gene3D" id="1.20.920.20">
    <property type="match status" value="1"/>
</dbReference>
<dbReference type="InterPro" id="IPR024743">
    <property type="entry name" value="Dynein_HC_stalk"/>
</dbReference>
<dbReference type="FunFam" id="1.20.920.20:FF:000004">
    <property type="entry name" value="Dynein axonemal heavy chain 5"/>
    <property type="match status" value="1"/>
</dbReference>
<evidence type="ECO:0000256" key="14">
    <source>
        <dbReference type="SAM" id="Coils"/>
    </source>
</evidence>
<dbReference type="InterPro" id="IPR041589">
    <property type="entry name" value="DNAH3_AAA_lid_1"/>
</dbReference>
<dbReference type="Pfam" id="PF08393">
    <property type="entry name" value="DHC_N2"/>
    <property type="match status" value="1"/>
</dbReference>